<feature type="transmembrane region" description="Helical" evidence="6">
    <location>
        <begin position="200"/>
        <end position="217"/>
    </location>
</feature>
<feature type="transmembrane region" description="Helical" evidence="6">
    <location>
        <begin position="67"/>
        <end position="87"/>
    </location>
</feature>
<keyword evidence="3 6" id="KW-0812">Transmembrane</keyword>
<dbReference type="PROSITE" id="PS01271">
    <property type="entry name" value="NA_SULFATE"/>
    <property type="match status" value="1"/>
</dbReference>
<dbReference type="InterPro" id="IPR001898">
    <property type="entry name" value="SLC13A/DASS"/>
</dbReference>
<evidence type="ECO:0000256" key="3">
    <source>
        <dbReference type="ARBA" id="ARBA00022692"/>
    </source>
</evidence>
<protein>
    <submittedName>
        <fullName evidence="7">SLC13 family permease</fullName>
    </submittedName>
</protein>
<dbReference type="PANTHER" id="PTHR10283:SF82">
    <property type="entry name" value="SOLUTE CARRIER FAMILY 13 MEMBER 2"/>
    <property type="match status" value="1"/>
</dbReference>
<dbReference type="Pfam" id="PF00939">
    <property type="entry name" value="Na_sulph_symp"/>
    <property type="match status" value="1"/>
</dbReference>
<evidence type="ECO:0000256" key="4">
    <source>
        <dbReference type="ARBA" id="ARBA00022989"/>
    </source>
</evidence>
<feature type="transmembrane region" description="Helical" evidence="6">
    <location>
        <begin position="137"/>
        <end position="156"/>
    </location>
</feature>
<dbReference type="InterPro" id="IPR031312">
    <property type="entry name" value="Na/sul_symport_CS"/>
</dbReference>
<evidence type="ECO:0000256" key="2">
    <source>
        <dbReference type="ARBA" id="ARBA00022448"/>
    </source>
</evidence>
<feature type="transmembrane region" description="Helical" evidence="6">
    <location>
        <begin position="324"/>
        <end position="345"/>
    </location>
</feature>
<keyword evidence="8" id="KW-1185">Reference proteome</keyword>
<organism evidence="7 8">
    <name type="scientific">Pontibacter rugosus</name>
    <dbReference type="NCBI Taxonomy" id="1745966"/>
    <lineage>
        <taxon>Bacteria</taxon>
        <taxon>Pseudomonadati</taxon>
        <taxon>Bacteroidota</taxon>
        <taxon>Cytophagia</taxon>
        <taxon>Cytophagales</taxon>
        <taxon>Hymenobacteraceae</taxon>
        <taxon>Pontibacter</taxon>
    </lineage>
</organism>
<dbReference type="EMBL" id="JBHTLD010000167">
    <property type="protein sequence ID" value="MFD1187706.1"/>
    <property type="molecule type" value="Genomic_DNA"/>
</dbReference>
<evidence type="ECO:0000256" key="1">
    <source>
        <dbReference type="ARBA" id="ARBA00004141"/>
    </source>
</evidence>
<comment type="caution">
    <text evidence="7">The sequence shown here is derived from an EMBL/GenBank/DDBJ whole genome shotgun (WGS) entry which is preliminary data.</text>
</comment>
<sequence>MRYTIRRLSESAITCSKSRNIQNQELLPEFTGSSSWFCSASAFTYTCGLGTFILHILDYMLLSRRNIGLLVAPLLALLVWFITPSLAYEPRLVATIMAFCLVFWMTEVIPLSMTAFLGVLLAVMLGIAEIETAFQNLGHPIILLFIGSFLLARSMTRHGLDKRIALFILSRSFFQKSLFRLFIGFSIISFSLSMWVSNSVTVAMLLPLMLGVTQLVCPPDEHGKSPAVYFLLGIAYSASIGGVSTIIGSPPNLIGVNYLAQQGLRIDFLQWMYLALPIALSMYAVLLIYMRYFLKKSPYNQAVVQAYVEEHQRQRNQLRQGEKVTMGVFMMAVILWLAPGVLNLLGLEQAYTFMATYFAESTVAVLAALLLFLIPPGQENNGAGTLTSEDLVKIDWDTILLFGGGMALGQLVVTSGLADVIGRSITNYIEPDAQVLLVFSLVFLVLMLTEISSNTAIAITFVPIIIGVLQGLSLPLLYPVLGVVVACSMAFMLPVATPPNAIVYGSKQVPISSMVRTGFLLNIVGTVLITAWVVYYMLR</sequence>
<dbReference type="CDD" id="cd01115">
    <property type="entry name" value="SLC13_permease"/>
    <property type="match status" value="1"/>
</dbReference>
<reference evidence="8" key="1">
    <citation type="journal article" date="2019" name="Int. J. Syst. Evol. Microbiol.">
        <title>The Global Catalogue of Microorganisms (GCM) 10K type strain sequencing project: providing services to taxonomists for standard genome sequencing and annotation.</title>
        <authorList>
            <consortium name="The Broad Institute Genomics Platform"/>
            <consortium name="The Broad Institute Genome Sequencing Center for Infectious Disease"/>
            <person name="Wu L."/>
            <person name="Ma J."/>
        </authorList>
    </citation>
    <scope>NUCLEOTIDE SEQUENCE [LARGE SCALE GENOMIC DNA]</scope>
    <source>
        <strain evidence="8">JCM 31319</strain>
    </source>
</reference>
<evidence type="ECO:0000256" key="5">
    <source>
        <dbReference type="ARBA" id="ARBA00023136"/>
    </source>
</evidence>
<feature type="transmembrane region" description="Helical" evidence="6">
    <location>
        <begin position="42"/>
        <end position="61"/>
    </location>
</feature>
<comment type="subcellular location">
    <subcellularLocation>
        <location evidence="1">Membrane</location>
        <topology evidence="1">Multi-pass membrane protein</topology>
    </subcellularLocation>
</comment>
<gene>
    <name evidence="7" type="ORF">ACFQ2O_15930</name>
</gene>
<evidence type="ECO:0000313" key="7">
    <source>
        <dbReference type="EMBL" id="MFD1187706.1"/>
    </source>
</evidence>
<feature type="transmembrane region" description="Helical" evidence="6">
    <location>
        <begin position="177"/>
        <end position="194"/>
    </location>
</feature>
<dbReference type="NCBIfam" id="TIGR00785">
    <property type="entry name" value="dass"/>
    <property type="match status" value="1"/>
</dbReference>
<feature type="transmembrane region" description="Helical" evidence="6">
    <location>
        <begin position="394"/>
        <end position="413"/>
    </location>
</feature>
<evidence type="ECO:0000313" key="8">
    <source>
        <dbReference type="Proteomes" id="UP001597094"/>
    </source>
</evidence>
<feature type="transmembrane region" description="Helical" evidence="6">
    <location>
        <begin position="99"/>
        <end position="125"/>
    </location>
</feature>
<feature type="transmembrane region" description="Helical" evidence="6">
    <location>
        <begin position="433"/>
        <end position="449"/>
    </location>
</feature>
<feature type="transmembrane region" description="Helical" evidence="6">
    <location>
        <begin position="351"/>
        <end position="374"/>
    </location>
</feature>
<feature type="transmembrane region" description="Helical" evidence="6">
    <location>
        <begin position="478"/>
        <end position="497"/>
    </location>
</feature>
<name>A0ABW3SUR1_9BACT</name>
<dbReference type="RefSeq" id="WP_377529839.1">
    <property type="nucleotide sequence ID" value="NZ_JBHTLD010000167.1"/>
</dbReference>
<accession>A0ABW3SUR1</accession>
<feature type="transmembrane region" description="Helical" evidence="6">
    <location>
        <begin position="229"/>
        <end position="248"/>
    </location>
</feature>
<dbReference type="PANTHER" id="PTHR10283">
    <property type="entry name" value="SOLUTE CARRIER FAMILY 13 MEMBER"/>
    <property type="match status" value="1"/>
</dbReference>
<keyword evidence="4 6" id="KW-1133">Transmembrane helix</keyword>
<keyword evidence="2" id="KW-0813">Transport</keyword>
<keyword evidence="5 6" id="KW-0472">Membrane</keyword>
<proteinExistence type="predicted"/>
<feature type="transmembrane region" description="Helical" evidence="6">
    <location>
        <begin position="518"/>
        <end position="538"/>
    </location>
</feature>
<evidence type="ECO:0000256" key="6">
    <source>
        <dbReference type="SAM" id="Phobius"/>
    </source>
</evidence>
<dbReference type="Proteomes" id="UP001597094">
    <property type="component" value="Unassembled WGS sequence"/>
</dbReference>
<feature type="transmembrane region" description="Helical" evidence="6">
    <location>
        <begin position="268"/>
        <end position="289"/>
    </location>
</feature>